<dbReference type="FunFam" id="3.90.1860.10:FF:000001">
    <property type="entry name" value="tRNA-splicing ligase RtcB homolog"/>
    <property type="match status" value="1"/>
</dbReference>
<evidence type="ECO:0000256" key="9">
    <source>
        <dbReference type="ARBA" id="ARBA00022886"/>
    </source>
</evidence>
<evidence type="ECO:0000259" key="22">
    <source>
        <dbReference type="SMART" id="SM00305"/>
    </source>
</evidence>
<evidence type="ECO:0000256" key="8">
    <source>
        <dbReference type="ARBA" id="ARBA00022813"/>
    </source>
</evidence>
<dbReference type="GO" id="GO:0005525">
    <property type="term" value="F:GTP binding"/>
    <property type="evidence" value="ECO:0007669"/>
    <property type="project" value="UniProtKB-KW"/>
</dbReference>
<reference evidence="24 25" key="1">
    <citation type="submission" date="2018-12" db="EMBL/GenBank/DDBJ databases">
        <title>Complete genome sequence of Haloplanus rallus MBLA0036.</title>
        <authorList>
            <person name="Nam Y.-d."/>
            <person name="Kang J."/>
            <person name="Chung W.-H."/>
            <person name="Park Y.S."/>
        </authorList>
    </citation>
    <scope>NUCLEOTIDE SEQUENCE [LARGE SCALE GENOMIC DNA]</scope>
    <source>
        <strain evidence="24 25">MBLA0036</strain>
    </source>
</reference>
<evidence type="ECO:0000256" key="4">
    <source>
        <dbReference type="ARBA" id="ARBA00022722"/>
    </source>
</evidence>
<feature type="binding site" evidence="19">
    <location>
        <position position="810"/>
    </location>
    <ligand>
        <name>Mn(2+)</name>
        <dbReference type="ChEBI" id="CHEBI:29035"/>
        <label>2</label>
    </ligand>
</feature>
<evidence type="ECO:0000313" key="24">
    <source>
        <dbReference type="EMBL" id="QGX93513.1"/>
    </source>
</evidence>
<comment type="similarity">
    <text evidence="1 20">Belongs to the RtcB family.</text>
</comment>
<feature type="binding site" evidence="18">
    <location>
        <position position="962"/>
    </location>
    <ligand>
        <name>GMP</name>
        <dbReference type="ChEBI" id="CHEBI:58115"/>
    </ligand>
</feature>
<evidence type="ECO:0000256" key="21">
    <source>
        <dbReference type="SAM" id="MobiDB-lite"/>
    </source>
</evidence>
<feature type="binding site" evidence="19">
    <location>
        <position position="100"/>
    </location>
    <ligand>
        <name>Mn(2+)</name>
        <dbReference type="ChEBI" id="CHEBI:29035"/>
        <label>1</label>
    </ligand>
</feature>
<feature type="binding site" evidence="18">
    <location>
        <begin position="885"/>
        <end position="888"/>
    </location>
    <ligand>
        <name>GMP</name>
        <dbReference type="ChEBI" id="CHEBI:58115"/>
    </ligand>
</feature>
<dbReference type="CDD" id="cd00081">
    <property type="entry name" value="Hint"/>
    <property type="match status" value="1"/>
</dbReference>
<keyword evidence="6 18" id="KW-0547">Nucleotide-binding</keyword>
<dbReference type="GO" id="GO:0006314">
    <property type="term" value="P:intron homing"/>
    <property type="evidence" value="ECO:0007669"/>
    <property type="project" value="UniProtKB-KW"/>
</dbReference>
<dbReference type="GeneID" id="96090471"/>
<feature type="binding site" evidence="18">
    <location>
        <begin position="810"/>
        <end position="811"/>
    </location>
    <ligand>
        <name>GMP</name>
        <dbReference type="ChEBI" id="CHEBI:58115"/>
    </ligand>
</feature>
<evidence type="ECO:0000256" key="17">
    <source>
        <dbReference type="PIRSR" id="PIRSR601233-1"/>
    </source>
</evidence>
<dbReference type="InterPro" id="IPR003586">
    <property type="entry name" value="Hint_dom_C"/>
</dbReference>
<comment type="catalytic activity">
    <reaction evidence="16">
        <text>a 3'-end 2',3'-cyclophospho-ribonucleotide-RNA + a 5'-end dephospho-ribonucleoside-RNA + GTP + H2O = a ribonucleotidyl-ribonucleotide-RNA + GMP + diphosphate + H(+)</text>
        <dbReference type="Rhea" id="RHEA:68080"/>
        <dbReference type="Rhea" id="RHEA-COMP:10464"/>
        <dbReference type="Rhea" id="RHEA-COMP:13936"/>
        <dbReference type="Rhea" id="RHEA-COMP:17355"/>
        <dbReference type="ChEBI" id="CHEBI:15377"/>
        <dbReference type="ChEBI" id="CHEBI:15378"/>
        <dbReference type="ChEBI" id="CHEBI:33019"/>
        <dbReference type="ChEBI" id="CHEBI:37565"/>
        <dbReference type="ChEBI" id="CHEBI:58115"/>
        <dbReference type="ChEBI" id="CHEBI:83064"/>
        <dbReference type="ChEBI" id="CHEBI:138284"/>
        <dbReference type="ChEBI" id="CHEBI:173118"/>
        <dbReference type="EC" id="6.5.1.8"/>
    </reaction>
</comment>
<dbReference type="PANTHER" id="PTHR11118">
    <property type="entry name" value="RNA-SPLICING LIGASE RTCB HOMOLOG"/>
    <property type="match status" value="1"/>
</dbReference>
<dbReference type="AlphaFoldDB" id="A0A6B9FE51"/>
<dbReference type="GO" id="GO:0006388">
    <property type="term" value="P:tRNA splicing, via endonucleolytic cleavage and ligation"/>
    <property type="evidence" value="ECO:0007669"/>
    <property type="project" value="UniProtKB-ARBA"/>
</dbReference>
<dbReference type="SMART" id="SM00306">
    <property type="entry name" value="HintN"/>
    <property type="match status" value="1"/>
</dbReference>
<dbReference type="GO" id="GO:0016539">
    <property type="term" value="P:intein-mediated protein splicing"/>
    <property type="evidence" value="ECO:0007669"/>
    <property type="project" value="InterPro"/>
</dbReference>
<keyword evidence="12 19" id="KW-0464">Manganese</keyword>
<feature type="active site" description="GMP-histidine intermediate" evidence="17">
    <location>
        <position position="885"/>
    </location>
</feature>
<evidence type="ECO:0000256" key="20">
    <source>
        <dbReference type="RuleBase" id="RU371113"/>
    </source>
</evidence>
<evidence type="ECO:0000256" key="12">
    <source>
        <dbReference type="ARBA" id="ARBA00023211"/>
    </source>
</evidence>
<comment type="catalytic activity">
    <reaction evidence="15">
        <text>a 3'-end 3'-phospho-ribonucleotide-RNA + a 5'-end dephospho-ribonucleoside-RNA + GTP = a ribonucleotidyl-ribonucleotide-RNA + GMP + diphosphate</text>
        <dbReference type="Rhea" id="RHEA:68076"/>
        <dbReference type="Rhea" id="RHEA-COMP:10463"/>
        <dbReference type="Rhea" id="RHEA-COMP:13936"/>
        <dbReference type="Rhea" id="RHEA-COMP:17355"/>
        <dbReference type="ChEBI" id="CHEBI:33019"/>
        <dbReference type="ChEBI" id="CHEBI:37565"/>
        <dbReference type="ChEBI" id="CHEBI:58115"/>
        <dbReference type="ChEBI" id="CHEBI:83062"/>
        <dbReference type="ChEBI" id="CHEBI:138284"/>
        <dbReference type="ChEBI" id="CHEBI:173118"/>
        <dbReference type="EC" id="6.5.1.8"/>
    </reaction>
</comment>
<feature type="binding site" evidence="18">
    <location>
        <begin position="859"/>
        <end position="862"/>
    </location>
    <ligand>
        <name>GMP</name>
        <dbReference type="ChEBI" id="CHEBI:58115"/>
    </ligand>
</feature>
<evidence type="ECO:0000256" key="19">
    <source>
        <dbReference type="PIRSR" id="PIRSR601233-3"/>
    </source>
</evidence>
<feature type="domain" description="Hint" evidence="22">
    <location>
        <begin position="540"/>
        <end position="585"/>
    </location>
</feature>
<keyword evidence="7" id="KW-0255">Endonuclease</keyword>
<dbReference type="InterPro" id="IPR006141">
    <property type="entry name" value="Intein_N"/>
</dbReference>
<evidence type="ECO:0000256" key="13">
    <source>
        <dbReference type="ARBA" id="ARBA00033766"/>
    </source>
</evidence>
<feature type="region of interest" description="Disordered" evidence="21">
    <location>
        <begin position="651"/>
        <end position="679"/>
    </location>
</feature>
<proteinExistence type="inferred from homology"/>
<dbReference type="OrthoDB" id="9887at2157"/>
<dbReference type="SUPFAM" id="SSF51294">
    <property type="entry name" value="Hedgehog/intein (Hint) domain"/>
    <property type="match status" value="1"/>
</dbReference>
<keyword evidence="25" id="KW-1185">Reference proteome</keyword>
<dbReference type="RefSeq" id="WP_157687756.1">
    <property type="nucleotide sequence ID" value="NZ_CP034345.1"/>
</dbReference>
<accession>A0A6B9FE51</accession>
<dbReference type="PRINTS" id="PR00379">
    <property type="entry name" value="INTEIN"/>
</dbReference>
<dbReference type="PROSITE" id="PS50817">
    <property type="entry name" value="INTEIN_N_TER"/>
    <property type="match status" value="1"/>
</dbReference>
<protein>
    <recommendedName>
        <fullName evidence="13 20">tRNA-splicing ligase RtcB</fullName>
        <ecNumber evidence="20">6.5.1.-</ecNumber>
    </recommendedName>
</protein>
<feature type="domain" description="Hint" evidence="23">
    <location>
        <begin position="101"/>
        <end position="197"/>
    </location>
</feature>
<dbReference type="EMBL" id="CP034345">
    <property type="protein sequence ID" value="QGX93513.1"/>
    <property type="molecule type" value="Genomic_DNA"/>
</dbReference>
<comment type="subunit">
    <text evidence="2 20">Monomer.</text>
</comment>
<evidence type="ECO:0000256" key="11">
    <source>
        <dbReference type="ARBA" id="ARBA00023134"/>
    </source>
</evidence>
<dbReference type="Pfam" id="PF01139">
    <property type="entry name" value="RtcB"/>
    <property type="match status" value="2"/>
</dbReference>
<comment type="cofactor">
    <cofactor evidence="19 20">
        <name>Mn(2+)</name>
        <dbReference type="ChEBI" id="CHEBI:29035"/>
    </cofactor>
    <text evidence="19 20">Binds 2 manganese ions per subunit.</text>
</comment>
<evidence type="ECO:0000256" key="7">
    <source>
        <dbReference type="ARBA" id="ARBA00022759"/>
    </source>
</evidence>
<evidence type="ECO:0000256" key="1">
    <source>
        <dbReference type="ARBA" id="ARBA00008071"/>
    </source>
</evidence>
<dbReference type="Gene3D" id="3.10.28.10">
    <property type="entry name" value="Homing endonucleases"/>
    <property type="match status" value="1"/>
</dbReference>
<dbReference type="SUPFAM" id="SSF103365">
    <property type="entry name" value="Hypothetical protein PH1602"/>
    <property type="match status" value="2"/>
</dbReference>
<feature type="compositionally biased region" description="Basic and acidic residues" evidence="21">
    <location>
        <begin position="651"/>
        <end position="660"/>
    </location>
</feature>
<dbReference type="GO" id="GO:0170057">
    <property type="term" value="F:RNA ligase (GTP) activity"/>
    <property type="evidence" value="ECO:0007669"/>
    <property type="project" value="UniProtKB-EC"/>
</dbReference>
<dbReference type="InterPro" id="IPR001233">
    <property type="entry name" value="RtcB"/>
</dbReference>
<dbReference type="NCBIfam" id="TIGR01443">
    <property type="entry name" value="intein_Cterm"/>
    <property type="match status" value="1"/>
</dbReference>
<keyword evidence="4" id="KW-0540">Nuclease</keyword>
<feature type="binding site" evidence="19">
    <location>
        <position position="716"/>
    </location>
    <ligand>
        <name>Mn(2+)</name>
        <dbReference type="ChEBI" id="CHEBI:29035"/>
        <label>2</label>
    </ligand>
</feature>
<dbReference type="NCBIfam" id="TIGR01445">
    <property type="entry name" value="intein_Nterm"/>
    <property type="match status" value="1"/>
</dbReference>
<evidence type="ECO:0000256" key="10">
    <source>
        <dbReference type="ARBA" id="ARBA00023000"/>
    </source>
</evidence>
<feature type="binding site" evidence="18">
    <location>
        <begin position="684"/>
        <end position="688"/>
    </location>
    <ligand>
        <name>GMP</name>
        <dbReference type="ChEBI" id="CHEBI:58115"/>
    </ligand>
</feature>
<gene>
    <name evidence="20" type="primary">rtcB</name>
    <name evidence="24" type="ORF">EI982_01250</name>
</gene>
<evidence type="ECO:0000256" key="5">
    <source>
        <dbReference type="ARBA" id="ARBA00022723"/>
    </source>
</evidence>
<keyword evidence="10" id="KW-0651">Protein splicing</keyword>
<evidence type="ECO:0000256" key="14">
    <source>
        <dbReference type="ARBA" id="ARBA00045316"/>
    </source>
</evidence>
<keyword evidence="9" id="KW-0404">Intron homing</keyword>
<dbReference type="PANTHER" id="PTHR11118:SF1">
    <property type="entry name" value="RNA-SPLICING LIGASE RTCB HOMOLOG"/>
    <property type="match status" value="1"/>
</dbReference>
<dbReference type="KEGG" id="hra:EI982_01250"/>
<dbReference type="Proteomes" id="UP000428325">
    <property type="component" value="Chromosome"/>
</dbReference>
<keyword evidence="8" id="KW-0068">Autocatalytic cleavage</keyword>
<sequence>MTTREFDGIRLERVREHVWEIPREGEMRVPARVLASESLLERIGDDDTLQQLKNATHLPGMTSHAVCMPDGHQGYGFPVGGVGATDAETGCISPGAVGYDINCLPGETDVRLAFGRKLSLEALGERFENERAAVAAGDELTTSEVRLFTESGAKPVYELETATGRRIEATGDHRFETPEGMIPVEELTPGESVYVHPFEGIEHEDPDEFTVLSEDDFADDNPQIRRVLKDRGLLPLRSTDEQFHRLLKVVGFLLGDGSYGGPGQTWFYGEPEELERIRADIREIGFKPSKIYERDRNHDIDGSTFERTEYSFKTTSKALRRVFVELGVPEGPKVASGFTTPGYLDRLADWQRALFYAAYFGAEMNTPAAQSDKNLYCPKVSQTRTADTRTAGLAFLEDMASFLDDLGIETNDIEAFETDSNSTSETIRLRLGIKNDSENLIRFFTRVGYRYHPEKRRKAAVAVQYLRSKERAISRRERIATEAQTLADGGSDVSDIKERFEINDRFVERSVWSGRTGRPRPGDDFPDFEEFRETVDVRADGAVRTEIESIHAAGSKPVYDIGVTHDAHTFLANGFVVSNCGVRMMKTNLTYDDVRGREEELVEALFANVPSGLGGGGVVQGDMDTVESVLDRGVDWALEAGWAVPADLEHCEDEGRRPDADPAAVSQKAKDRGKNQLGSLGSGNHFLEVQRVTDVYREDVADAYGLEPEQIVVLIHCGSRGLGHQTCTDYLRKIEKRHSDLLADLPDKELAAAPAGSELAEDYYGAMCACINFAWVNRQLIMHRTRKVFERVFDRSWESMDMHLLYDVAHNIAKKEVHDVGGEERELYVHRKGATRAFPAGHPEVPAAYRDVGQPIIIPGSMGAGSYVLRGGEASMDLTFGSTAHGAGRLMSRTQAKQEFWGETVQDELRDQQHVYVKAQSGATVAEEAPGVYKDVDEVVRVSDELGIGDKVARTYPVCNIKG</sequence>
<dbReference type="EC" id="6.5.1.-" evidence="20"/>
<dbReference type="GO" id="GO:0003972">
    <property type="term" value="F:RNA ligase (ATP) activity"/>
    <property type="evidence" value="ECO:0007669"/>
    <property type="project" value="TreeGrafter"/>
</dbReference>
<dbReference type="InterPro" id="IPR036025">
    <property type="entry name" value="RtcB-like_sf"/>
</dbReference>
<evidence type="ECO:0000259" key="23">
    <source>
        <dbReference type="SMART" id="SM00306"/>
    </source>
</evidence>
<evidence type="ECO:0000256" key="15">
    <source>
        <dbReference type="ARBA" id="ARBA00047746"/>
    </source>
</evidence>
<organism evidence="24 25">
    <name type="scientific">Haloplanus rallus</name>
    <dbReference type="NCBI Taxonomy" id="1816183"/>
    <lineage>
        <taxon>Archaea</taxon>
        <taxon>Methanobacteriati</taxon>
        <taxon>Methanobacteriota</taxon>
        <taxon>Stenosarchaea group</taxon>
        <taxon>Halobacteria</taxon>
        <taxon>Halobacteriales</taxon>
        <taxon>Haloferacaceae</taxon>
        <taxon>Haloplanus</taxon>
    </lineage>
</organism>
<dbReference type="GO" id="GO:0046872">
    <property type="term" value="F:metal ion binding"/>
    <property type="evidence" value="ECO:0007669"/>
    <property type="project" value="UniProtKB-UniRule"/>
</dbReference>
<comment type="function">
    <text evidence="14">Essential for tRNA splicing and maturation. Acts by directly joining spliced tRNA halves to mature-sized tRNAs. Joins RNA with 2',3'-cyclic-phosphate or 3'-phosphate ends to RNA with 5'-hydroxy ends.</text>
</comment>
<evidence type="ECO:0000256" key="16">
    <source>
        <dbReference type="ARBA" id="ARBA00049514"/>
    </source>
</evidence>
<evidence type="ECO:0000256" key="3">
    <source>
        <dbReference type="ARBA" id="ARBA00022598"/>
    </source>
</evidence>
<dbReference type="PROSITE" id="PS50818">
    <property type="entry name" value="INTEIN_C_TER"/>
    <property type="match status" value="1"/>
</dbReference>
<dbReference type="GO" id="GO:0004519">
    <property type="term" value="F:endonuclease activity"/>
    <property type="evidence" value="ECO:0007669"/>
    <property type="project" value="UniProtKB-KW"/>
</dbReference>
<evidence type="ECO:0000256" key="6">
    <source>
        <dbReference type="ARBA" id="ARBA00022741"/>
    </source>
</evidence>
<evidence type="ECO:0000256" key="2">
    <source>
        <dbReference type="ARBA" id="ARBA00011245"/>
    </source>
</evidence>
<dbReference type="InterPro" id="IPR030934">
    <property type="entry name" value="Intein_C"/>
</dbReference>
<dbReference type="Gene3D" id="3.90.1860.10">
    <property type="entry name" value="tRNA-splicing ligase RtcB"/>
    <property type="match status" value="2"/>
</dbReference>
<dbReference type="SMART" id="SM00305">
    <property type="entry name" value="HintC"/>
    <property type="match status" value="1"/>
</dbReference>
<dbReference type="InterPro" id="IPR006142">
    <property type="entry name" value="INTEIN"/>
</dbReference>
<keyword evidence="3 20" id="KW-0436">Ligase</keyword>
<dbReference type="InterPro" id="IPR027434">
    <property type="entry name" value="Homing_endonucl"/>
</dbReference>
<keyword evidence="5 19" id="KW-0479">Metal-binding</keyword>
<evidence type="ECO:0000313" key="25">
    <source>
        <dbReference type="Proteomes" id="UP000428325"/>
    </source>
</evidence>
<dbReference type="InterPro" id="IPR036844">
    <property type="entry name" value="Hint_dom_sf"/>
</dbReference>
<keyword evidence="7" id="KW-0378">Hydrolase</keyword>
<evidence type="ECO:0000256" key="18">
    <source>
        <dbReference type="PIRSR" id="PIRSR601233-2"/>
    </source>
</evidence>
<name>A0A6B9FE51_9EURY</name>
<keyword evidence="11 18" id="KW-0342">GTP-binding</keyword>
<feature type="binding site" evidence="18">
    <location>
        <position position="866"/>
    </location>
    <ligand>
        <name>GMP</name>
        <dbReference type="ChEBI" id="CHEBI:58115"/>
    </ligand>
</feature>
<dbReference type="InterPro" id="IPR003587">
    <property type="entry name" value="Hint_dom_N"/>
</dbReference>
<feature type="binding site" evidence="19">
    <location>
        <position position="685"/>
    </location>
    <ligand>
        <name>Mn(2+)</name>
        <dbReference type="ChEBI" id="CHEBI:29035"/>
        <label>1</label>
    </ligand>
</feature>